<dbReference type="GeneID" id="27363056"/>
<keyword evidence="3" id="KW-1185">Reference proteome</keyword>
<dbReference type="AlphaFoldDB" id="A0A0D2BHC4"/>
<feature type="compositionally biased region" description="Basic and acidic residues" evidence="1">
    <location>
        <begin position="51"/>
        <end position="62"/>
    </location>
</feature>
<dbReference type="STRING" id="215243.A0A0D2BHC4"/>
<feature type="region of interest" description="Disordered" evidence="1">
    <location>
        <begin position="205"/>
        <end position="340"/>
    </location>
</feature>
<feature type="compositionally biased region" description="Basic and acidic residues" evidence="1">
    <location>
        <begin position="322"/>
        <end position="334"/>
    </location>
</feature>
<dbReference type="OrthoDB" id="5374569at2759"/>
<organism evidence="2 3">
    <name type="scientific">Exophiala oligosperma</name>
    <dbReference type="NCBI Taxonomy" id="215243"/>
    <lineage>
        <taxon>Eukaryota</taxon>
        <taxon>Fungi</taxon>
        <taxon>Dikarya</taxon>
        <taxon>Ascomycota</taxon>
        <taxon>Pezizomycotina</taxon>
        <taxon>Eurotiomycetes</taxon>
        <taxon>Chaetothyriomycetidae</taxon>
        <taxon>Chaetothyriales</taxon>
        <taxon>Herpotrichiellaceae</taxon>
        <taxon>Exophiala</taxon>
    </lineage>
</organism>
<name>A0A0D2BHC4_9EURO</name>
<dbReference type="Proteomes" id="UP000053342">
    <property type="component" value="Unassembled WGS sequence"/>
</dbReference>
<reference evidence="2 3" key="1">
    <citation type="submission" date="2015-01" db="EMBL/GenBank/DDBJ databases">
        <title>The Genome Sequence of Exophiala oligosperma CBS72588.</title>
        <authorList>
            <consortium name="The Broad Institute Genomics Platform"/>
            <person name="Cuomo C."/>
            <person name="de Hoog S."/>
            <person name="Gorbushina A."/>
            <person name="Stielow B."/>
            <person name="Teixiera M."/>
            <person name="Abouelleil A."/>
            <person name="Chapman S.B."/>
            <person name="Priest M."/>
            <person name="Young S.K."/>
            <person name="Wortman J."/>
            <person name="Nusbaum C."/>
            <person name="Birren B."/>
        </authorList>
    </citation>
    <scope>NUCLEOTIDE SEQUENCE [LARGE SCALE GENOMIC DNA]</scope>
    <source>
        <strain evidence="2 3">CBS 72588</strain>
    </source>
</reference>
<feature type="compositionally biased region" description="Polar residues" evidence="1">
    <location>
        <begin position="296"/>
        <end position="311"/>
    </location>
</feature>
<feature type="region of interest" description="Disordered" evidence="1">
    <location>
        <begin position="1"/>
        <end position="83"/>
    </location>
</feature>
<feature type="region of interest" description="Disordered" evidence="1">
    <location>
        <begin position="163"/>
        <end position="188"/>
    </location>
</feature>
<evidence type="ECO:0000313" key="2">
    <source>
        <dbReference type="EMBL" id="KIW36867.1"/>
    </source>
</evidence>
<gene>
    <name evidence="2" type="ORF">PV06_10982</name>
</gene>
<dbReference type="RefSeq" id="XP_016257083.1">
    <property type="nucleotide sequence ID" value="XM_016412584.1"/>
</dbReference>
<feature type="compositionally biased region" description="Basic residues" evidence="1">
    <location>
        <begin position="312"/>
        <end position="321"/>
    </location>
</feature>
<proteinExistence type="predicted"/>
<protein>
    <submittedName>
        <fullName evidence="2">Uncharacterized protein</fullName>
    </submittedName>
</protein>
<feature type="compositionally biased region" description="Low complexity" evidence="1">
    <location>
        <begin position="248"/>
        <end position="259"/>
    </location>
</feature>
<dbReference type="EMBL" id="KN847348">
    <property type="protein sequence ID" value="KIW36867.1"/>
    <property type="molecule type" value="Genomic_DNA"/>
</dbReference>
<evidence type="ECO:0000313" key="3">
    <source>
        <dbReference type="Proteomes" id="UP000053342"/>
    </source>
</evidence>
<evidence type="ECO:0000256" key="1">
    <source>
        <dbReference type="SAM" id="MobiDB-lite"/>
    </source>
</evidence>
<sequence>MARTLPWTTDHAPPPKKQRTIGSVRSHTEPSSPPALGRLSEAVETPAQENLSDRTPAKRDRGATPTSSPVKAPPSSELMHDGYDGDDIYIMVEDEFNTVAQSYTAHLHLAEYKRLVKQAREAPPKALPEPTSPMSKQAKQRLKADALQHRQKDVLQRVLGRSAVDEEEDAGDDLWSGTSLAPLMTGSNPGKTSLLGLEKISSNTKAGMGFVRPNSSGSSGKDSESDDLSWDRKHVGKAPMIRDDDLSTRATSSTSRTTLGKASRIRVATTTRQRHNQDRPQPISPELRSVDKESNEQGIGQSFLRRSQTTSRQHKDRLRTRQLKEQEEKSRLEEVPMFII</sequence>
<accession>A0A0D2BHC4</accession>
<dbReference type="VEuPathDB" id="FungiDB:PV06_10982"/>